<keyword evidence="7" id="KW-0653">Protein transport</keyword>
<feature type="domain" description="TonB C-terminal" evidence="10">
    <location>
        <begin position="137"/>
        <end position="227"/>
    </location>
</feature>
<dbReference type="Proteomes" id="UP000198964">
    <property type="component" value="Unassembled WGS sequence"/>
</dbReference>
<evidence type="ECO:0000256" key="1">
    <source>
        <dbReference type="ARBA" id="ARBA00004383"/>
    </source>
</evidence>
<organism evidence="11 12">
    <name type="scientific">Sunxiuqinia elliptica</name>
    <dbReference type="NCBI Taxonomy" id="655355"/>
    <lineage>
        <taxon>Bacteria</taxon>
        <taxon>Pseudomonadati</taxon>
        <taxon>Bacteroidota</taxon>
        <taxon>Bacteroidia</taxon>
        <taxon>Marinilabiliales</taxon>
        <taxon>Prolixibacteraceae</taxon>
        <taxon>Sunxiuqinia</taxon>
    </lineage>
</organism>
<evidence type="ECO:0000256" key="8">
    <source>
        <dbReference type="ARBA" id="ARBA00022989"/>
    </source>
</evidence>
<keyword evidence="8" id="KW-1133">Transmembrane helix</keyword>
<keyword evidence="3" id="KW-0813">Transport</keyword>
<evidence type="ECO:0000256" key="4">
    <source>
        <dbReference type="ARBA" id="ARBA00022475"/>
    </source>
</evidence>
<dbReference type="InterPro" id="IPR051045">
    <property type="entry name" value="TonB-dependent_transducer"/>
</dbReference>
<name>A0A1I2CRI9_9BACT</name>
<evidence type="ECO:0000259" key="10">
    <source>
        <dbReference type="PROSITE" id="PS52015"/>
    </source>
</evidence>
<evidence type="ECO:0000256" key="9">
    <source>
        <dbReference type="ARBA" id="ARBA00023136"/>
    </source>
</evidence>
<dbReference type="InterPro" id="IPR037682">
    <property type="entry name" value="TonB_C"/>
</dbReference>
<dbReference type="PROSITE" id="PS52015">
    <property type="entry name" value="TONB_CTD"/>
    <property type="match status" value="1"/>
</dbReference>
<dbReference type="SUPFAM" id="SSF74653">
    <property type="entry name" value="TolA/TonB C-terminal domain"/>
    <property type="match status" value="1"/>
</dbReference>
<accession>A0A1I2CRI9</accession>
<dbReference type="PANTHER" id="PTHR33446:SF2">
    <property type="entry name" value="PROTEIN TONB"/>
    <property type="match status" value="1"/>
</dbReference>
<dbReference type="Pfam" id="PF03544">
    <property type="entry name" value="TonB_C"/>
    <property type="match status" value="1"/>
</dbReference>
<keyword evidence="12" id="KW-1185">Reference proteome</keyword>
<keyword evidence="9" id="KW-0472">Membrane</keyword>
<dbReference type="STRING" id="655355.SAMN05216283_101812"/>
<dbReference type="FunFam" id="3.30.1150.10:FF:000002">
    <property type="entry name" value="Energy transducer TonB"/>
    <property type="match status" value="1"/>
</dbReference>
<gene>
    <name evidence="11" type="ORF">SAMN05216283_101812</name>
</gene>
<dbReference type="GO" id="GO:0031992">
    <property type="term" value="F:energy transducer activity"/>
    <property type="evidence" value="ECO:0007669"/>
    <property type="project" value="TreeGrafter"/>
</dbReference>
<proteinExistence type="inferred from homology"/>
<comment type="subcellular location">
    <subcellularLocation>
        <location evidence="1">Cell inner membrane</location>
        <topology evidence="1">Single-pass membrane protein</topology>
        <orientation evidence="1">Periplasmic side</orientation>
    </subcellularLocation>
</comment>
<dbReference type="InterPro" id="IPR006260">
    <property type="entry name" value="TonB/TolA_C"/>
</dbReference>
<reference evidence="11 12" key="1">
    <citation type="submission" date="2016-10" db="EMBL/GenBank/DDBJ databases">
        <authorList>
            <person name="de Groot N.N."/>
        </authorList>
    </citation>
    <scope>NUCLEOTIDE SEQUENCE [LARGE SCALE GENOMIC DNA]</scope>
    <source>
        <strain evidence="11 12">CGMCC 1.9156</strain>
    </source>
</reference>
<dbReference type="NCBIfam" id="TIGR01352">
    <property type="entry name" value="tonB_Cterm"/>
    <property type="match status" value="1"/>
</dbReference>
<dbReference type="RefSeq" id="WP_093918517.1">
    <property type="nucleotide sequence ID" value="NZ_FONW01000001.1"/>
</dbReference>
<dbReference type="PANTHER" id="PTHR33446">
    <property type="entry name" value="PROTEIN TONB-RELATED"/>
    <property type="match status" value="1"/>
</dbReference>
<dbReference type="GO" id="GO:0015031">
    <property type="term" value="P:protein transport"/>
    <property type="evidence" value="ECO:0007669"/>
    <property type="project" value="UniProtKB-KW"/>
</dbReference>
<evidence type="ECO:0000256" key="7">
    <source>
        <dbReference type="ARBA" id="ARBA00022927"/>
    </source>
</evidence>
<protein>
    <submittedName>
        <fullName evidence="11">Protein TonB</fullName>
    </submittedName>
</protein>
<keyword evidence="6" id="KW-0812">Transmembrane</keyword>
<comment type="similarity">
    <text evidence="2">Belongs to the TonB family.</text>
</comment>
<dbReference type="AlphaFoldDB" id="A0A1I2CRI9"/>
<evidence type="ECO:0000256" key="6">
    <source>
        <dbReference type="ARBA" id="ARBA00022692"/>
    </source>
</evidence>
<evidence type="ECO:0000313" key="11">
    <source>
        <dbReference type="EMBL" id="SFE70967.1"/>
    </source>
</evidence>
<keyword evidence="4" id="KW-1003">Cell membrane</keyword>
<evidence type="ECO:0000256" key="3">
    <source>
        <dbReference type="ARBA" id="ARBA00022448"/>
    </source>
</evidence>
<evidence type="ECO:0000256" key="2">
    <source>
        <dbReference type="ARBA" id="ARBA00006555"/>
    </source>
</evidence>
<dbReference type="EMBL" id="FONW01000001">
    <property type="protein sequence ID" value="SFE70967.1"/>
    <property type="molecule type" value="Genomic_DNA"/>
</dbReference>
<dbReference type="Gene3D" id="3.30.1150.10">
    <property type="match status" value="1"/>
</dbReference>
<keyword evidence="5" id="KW-0997">Cell inner membrane</keyword>
<evidence type="ECO:0000313" key="12">
    <source>
        <dbReference type="Proteomes" id="UP000198964"/>
    </source>
</evidence>
<sequence length="227" mass="25573">METKKTEKANLENKRSLFLSFGLVLALSSVLFAFSWKTHVKPVEELAEVQWEVPNEIIIPLTKEEKKELPPPIQTVLEFDVVDNNTEIEDEDLDIFDTEVTDEGINVDELIANREDDKHTEADPVIFFPDEWPEFPGGMEALVKFLGNTVNYPVVAQENGIQGKVFVNFIVNSNGQVSDARVVRGVDPALDKEALRVVNKMPHWRPGKQGGKAVRVSYNVPISFVLQ</sequence>
<evidence type="ECO:0000256" key="5">
    <source>
        <dbReference type="ARBA" id="ARBA00022519"/>
    </source>
</evidence>
<dbReference type="GO" id="GO:0098797">
    <property type="term" value="C:plasma membrane protein complex"/>
    <property type="evidence" value="ECO:0007669"/>
    <property type="project" value="TreeGrafter"/>
</dbReference>
<dbReference type="GO" id="GO:0055085">
    <property type="term" value="P:transmembrane transport"/>
    <property type="evidence" value="ECO:0007669"/>
    <property type="project" value="InterPro"/>
</dbReference>